<reference evidence="2 3" key="1">
    <citation type="submission" date="2020-07" db="EMBL/GenBank/DDBJ databases">
        <title>Bacterium isolated from marine sediment.</title>
        <authorList>
            <person name="Shang D."/>
            <person name="Du Z.-J."/>
        </authorList>
    </citation>
    <scope>NUCLEOTIDE SEQUENCE [LARGE SCALE GENOMIC DNA]</scope>
    <source>
        <strain evidence="2 3">S7007</strain>
    </source>
</reference>
<feature type="domain" description="Lipocalin-like" evidence="1">
    <location>
        <begin position="1"/>
        <end position="52"/>
    </location>
</feature>
<name>A0A839AUR5_9FLAO</name>
<evidence type="ECO:0000313" key="3">
    <source>
        <dbReference type="Proteomes" id="UP000563906"/>
    </source>
</evidence>
<dbReference type="AlphaFoldDB" id="A0A839AUR5"/>
<dbReference type="EMBL" id="JACGLS010000008">
    <property type="protein sequence ID" value="MBA6157341.1"/>
    <property type="molecule type" value="Genomic_DNA"/>
</dbReference>
<accession>A0A839AUR5</accession>
<dbReference type="Pfam" id="PF13924">
    <property type="entry name" value="Lipocalin_5"/>
    <property type="match status" value="1"/>
</dbReference>
<sequence>MGAWKLNTFNVRNHSLDKSIFPYGEQPIGILLFSKEKLMPVSIMADNQAPFSIE</sequence>
<keyword evidence="3" id="KW-1185">Reference proteome</keyword>
<dbReference type="Proteomes" id="UP000563906">
    <property type="component" value="Unassembled WGS sequence"/>
</dbReference>
<proteinExistence type="predicted"/>
<dbReference type="RefSeq" id="WP_182125862.1">
    <property type="nucleotide sequence ID" value="NZ_JACGLS010000008.1"/>
</dbReference>
<evidence type="ECO:0000313" key="2">
    <source>
        <dbReference type="EMBL" id="MBA6157341.1"/>
    </source>
</evidence>
<gene>
    <name evidence="2" type="ORF">H3Z83_12560</name>
</gene>
<evidence type="ECO:0000259" key="1">
    <source>
        <dbReference type="Pfam" id="PF13924"/>
    </source>
</evidence>
<dbReference type="InterPro" id="IPR024311">
    <property type="entry name" value="Lipocalin-like"/>
</dbReference>
<protein>
    <submittedName>
        <fullName evidence="2">Lipocalin-like domain-containing protein</fullName>
    </submittedName>
</protein>
<organism evidence="2 3">
    <name type="scientific">Tenacibaculum pelagium</name>
    <dbReference type="NCBI Taxonomy" id="2759527"/>
    <lineage>
        <taxon>Bacteria</taxon>
        <taxon>Pseudomonadati</taxon>
        <taxon>Bacteroidota</taxon>
        <taxon>Flavobacteriia</taxon>
        <taxon>Flavobacteriales</taxon>
        <taxon>Flavobacteriaceae</taxon>
        <taxon>Tenacibaculum</taxon>
    </lineage>
</organism>
<comment type="caution">
    <text evidence="2">The sequence shown here is derived from an EMBL/GenBank/DDBJ whole genome shotgun (WGS) entry which is preliminary data.</text>
</comment>